<evidence type="ECO:0000256" key="10">
    <source>
        <dbReference type="RuleBase" id="RU000454"/>
    </source>
</evidence>
<proteinExistence type="evidence at transcript level"/>
<dbReference type="InterPro" id="IPR001969">
    <property type="entry name" value="Aspartic_peptidase_AS"/>
</dbReference>
<dbReference type="Gene3D" id="1.10.225.10">
    <property type="entry name" value="Saposin-like"/>
    <property type="match status" value="1"/>
</dbReference>
<evidence type="ECO:0000256" key="1">
    <source>
        <dbReference type="ARBA" id="ARBA00007447"/>
    </source>
</evidence>
<keyword evidence="6 9" id="KW-1015">Disulfide bond</keyword>
<dbReference type="SUPFAM" id="SSF47862">
    <property type="entry name" value="Saposin"/>
    <property type="match status" value="1"/>
</dbReference>
<feature type="active site" evidence="8">
    <location>
        <position position="90"/>
    </location>
</feature>
<dbReference type="PANTHER" id="PTHR47966:SF51">
    <property type="entry name" value="BETA-SITE APP-CLEAVING ENZYME, ISOFORM A-RELATED"/>
    <property type="match status" value="1"/>
</dbReference>
<dbReference type="Pfam" id="PF03489">
    <property type="entry name" value="SapB_2"/>
    <property type="match status" value="1"/>
</dbReference>
<feature type="disulfide bond" evidence="9">
    <location>
        <begin position="268"/>
        <end position="272"/>
    </location>
</feature>
<feature type="active site" evidence="8">
    <location>
        <position position="277"/>
    </location>
</feature>
<dbReference type="FunFam" id="2.40.70.10:FF:000009">
    <property type="entry name" value="Aspartic proteinase A1"/>
    <property type="match status" value="1"/>
</dbReference>
<keyword evidence="3 11" id="KW-0732">Signal</keyword>
<dbReference type="InterPro" id="IPR021109">
    <property type="entry name" value="Peptidase_aspartic_dom_sf"/>
</dbReference>
<dbReference type="FunFam" id="2.40.70.10:FF:000044">
    <property type="entry name" value="Lysosomal aspartic protease"/>
    <property type="match status" value="1"/>
</dbReference>
<keyword evidence="7" id="KW-0325">Glycoprotein</keyword>
<evidence type="ECO:0000259" key="12">
    <source>
        <dbReference type="PROSITE" id="PS50015"/>
    </source>
</evidence>
<evidence type="ECO:0000256" key="7">
    <source>
        <dbReference type="ARBA" id="ARBA00023180"/>
    </source>
</evidence>
<feature type="signal peptide" evidence="11">
    <location>
        <begin position="1"/>
        <end position="21"/>
    </location>
</feature>
<keyword evidence="4 10" id="KW-0064">Aspartyl protease</keyword>
<evidence type="ECO:0000256" key="9">
    <source>
        <dbReference type="PIRSR" id="PIRSR601461-2"/>
    </source>
</evidence>
<dbReference type="SMART" id="SM00741">
    <property type="entry name" value="SapB"/>
    <property type="match status" value="2"/>
</dbReference>
<keyword evidence="5 10" id="KW-0378">Hydrolase</keyword>
<dbReference type="PROSITE" id="PS00141">
    <property type="entry name" value="ASP_PROTEASE"/>
    <property type="match status" value="2"/>
</dbReference>
<dbReference type="Pfam" id="PF05184">
    <property type="entry name" value="SapB_1"/>
    <property type="match status" value="1"/>
</dbReference>
<dbReference type="InterPro" id="IPR011001">
    <property type="entry name" value="Saposin-like"/>
</dbReference>
<evidence type="ECO:0000256" key="4">
    <source>
        <dbReference type="ARBA" id="ARBA00022750"/>
    </source>
</evidence>
<dbReference type="GO" id="GO:0006508">
    <property type="term" value="P:proteolysis"/>
    <property type="evidence" value="ECO:0007669"/>
    <property type="project" value="UniProtKB-KW"/>
</dbReference>
<organism evidence="14">
    <name type="scientific">Trebouxia lynnae</name>
    <dbReference type="NCBI Taxonomy" id="1825957"/>
    <lineage>
        <taxon>Eukaryota</taxon>
        <taxon>Viridiplantae</taxon>
        <taxon>Chlorophyta</taxon>
        <taxon>core chlorophytes</taxon>
        <taxon>Trebouxiophyceae</taxon>
        <taxon>Trebouxiales</taxon>
        <taxon>Trebouxiaceae</taxon>
        <taxon>Trebouxia</taxon>
    </lineage>
</organism>
<dbReference type="PRINTS" id="PR00792">
    <property type="entry name" value="PEPSIN"/>
</dbReference>
<reference evidence="14" key="1">
    <citation type="journal article" date="2020" name="Microb. Ecol.">
        <title>The Under-explored Extracellular Proteome of Aero-Terrestrial Microalgae Provides Clues on Different Mechanisms of Desiccation Tolerance in Non-Model Organisms.</title>
        <authorList>
            <person name="Gonzalez-Hourcade M."/>
            <person name="Del Campo E.M."/>
            <person name="Casano L.M."/>
        </authorList>
    </citation>
    <scope>NUCLEOTIDE SEQUENCE</scope>
    <source>
        <strain evidence="14">TR9</strain>
    </source>
</reference>
<dbReference type="GO" id="GO:0006629">
    <property type="term" value="P:lipid metabolic process"/>
    <property type="evidence" value="ECO:0007669"/>
    <property type="project" value="InterPro"/>
</dbReference>
<evidence type="ECO:0000256" key="11">
    <source>
        <dbReference type="SAM" id="SignalP"/>
    </source>
</evidence>
<evidence type="ECO:0000256" key="6">
    <source>
        <dbReference type="ARBA" id="ARBA00023157"/>
    </source>
</evidence>
<feature type="chain" id="PRO_5029738803" evidence="11">
    <location>
        <begin position="22"/>
        <end position="515"/>
    </location>
</feature>
<accession>A0A7L9QEK5</accession>
<evidence type="ECO:0000259" key="13">
    <source>
        <dbReference type="PROSITE" id="PS51767"/>
    </source>
</evidence>
<dbReference type="GO" id="GO:0004190">
    <property type="term" value="F:aspartic-type endopeptidase activity"/>
    <property type="evidence" value="ECO:0007669"/>
    <property type="project" value="UniProtKB-KW"/>
</dbReference>
<sequence>MNMMRSTSLIIAFCCLLSVCAQDQLIKVSLDKRPLSLDQVSSPQRRAEQLGLLQSADGGEDIPILNFLDAQYYGQIGLGSPPQNFLVVFDTGSSNLWVPSSQCSWFSIACDLHHKYHAANSATYTKNNTKFAIQYGSGSLSGFLSNDIMTLGSLEVQHQTFAEATKEPGLAFVAAKFDGILGLGFPEIAVTGAVPPFNNMIDQGLVKDPVFSFWLNRDVEGRQGGELTLGGVDPAHYKGEHVWAPVTRRGYWQIAMDSVKVPGASGSCKGGCKAIADSGTSLLVGPSDEVAAINLAIGAEGVVAAQCRSLVKAYLPQLIKVIATMPPDQVCATIGLCDAQQMSDPARKLLAQTLVQAQQSQQDQIPREVLKQMIPAEHADRVGESTQCQICEMAVNYVKVALANNETETQIEDKLAGLCDSLSFLGSSQAVVDCDKLSEMPDVSFTIAGKEFGLTPEQYILKVDAGGEAQCISGFMGLDIPAPAGPLWILGDIFLGAYHTVFDYGNERVGFAEAA</sequence>
<keyword evidence="2 10" id="KW-0645">Protease</keyword>
<feature type="disulfide bond" evidence="9">
    <location>
        <begin position="103"/>
        <end position="110"/>
    </location>
</feature>
<dbReference type="PROSITE" id="PS51767">
    <property type="entry name" value="PEPTIDASE_A1"/>
    <property type="match status" value="1"/>
</dbReference>
<dbReference type="InterPro" id="IPR008139">
    <property type="entry name" value="SaposinB_dom"/>
</dbReference>
<dbReference type="Gene3D" id="2.40.70.10">
    <property type="entry name" value="Acid Proteases"/>
    <property type="match status" value="2"/>
</dbReference>
<feature type="domain" description="Peptidase A1" evidence="13">
    <location>
        <begin position="72"/>
        <end position="512"/>
    </location>
</feature>
<dbReference type="PROSITE" id="PS50015">
    <property type="entry name" value="SAP_B"/>
    <property type="match status" value="1"/>
</dbReference>
<evidence type="ECO:0000256" key="3">
    <source>
        <dbReference type="ARBA" id="ARBA00022729"/>
    </source>
</evidence>
<evidence type="ECO:0000256" key="5">
    <source>
        <dbReference type="ARBA" id="ARBA00022801"/>
    </source>
</evidence>
<dbReference type="InterPro" id="IPR033121">
    <property type="entry name" value="PEPTIDASE_A1"/>
</dbReference>
<dbReference type="PANTHER" id="PTHR47966">
    <property type="entry name" value="BETA-SITE APP-CLEAVING ENZYME, ISOFORM A-RELATED"/>
    <property type="match status" value="1"/>
</dbReference>
<dbReference type="InterPro" id="IPR007856">
    <property type="entry name" value="SapB_1"/>
</dbReference>
<feature type="domain" description="Saposin B-type" evidence="12">
    <location>
        <begin position="302"/>
        <end position="341"/>
    </location>
</feature>
<protein>
    <submittedName>
        <fullName evidence="14">Putative extracellular protein TR9_052</fullName>
    </submittedName>
</protein>
<evidence type="ECO:0000256" key="8">
    <source>
        <dbReference type="PIRSR" id="PIRSR601461-1"/>
    </source>
</evidence>
<dbReference type="EMBL" id="MT438999">
    <property type="protein sequence ID" value="QOL01246.1"/>
    <property type="molecule type" value="mRNA"/>
</dbReference>
<dbReference type="InterPro" id="IPR001461">
    <property type="entry name" value="Aspartic_peptidase_A1"/>
</dbReference>
<evidence type="ECO:0000256" key="2">
    <source>
        <dbReference type="ARBA" id="ARBA00022670"/>
    </source>
</evidence>
<dbReference type="SUPFAM" id="SSF50630">
    <property type="entry name" value="Acid proteases"/>
    <property type="match status" value="1"/>
</dbReference>
<evidence type="ECO:0000313" key="14">
    <source>
        <dbReference type="EMBL" id="QOL01246.1"/>
    </source>
</evidence>
<name>A0A7L9QEK5_9CHLO</name>
<dbReference type="InterPro" id="IPR008138">
    <property type="entry name" value="SapB_2"/>
</dbReference>
<dbReference type="Pfam" id="PF00026">
    <property type="entry name" value="Asp"/>
    <property type="match status" value="1"/>
</dbReference>
<comment type="similarity">
    <text evidence="1 10">Belongs to the peptidase A1 family.</text>
</comment>
<dbReference type="AlphaFoldDB" id="A0A7L9QEK5"/>